<organism evidence="2 3">
    <name type="scientific">Tanacetum coccineum</name>
    <dbReference type="NCBI Taxonomy" id="301880"/>
    <lineage>
        <taxon>Eukaryota</taxon>
        <taxon>Viridiplantae</taxon>
        <taxon>Streptophyta</taxon>
        <taxon>Embryophyta</taxon>
        <taxon>Tracheophyta</taxon>
        <taxon>Spermatophyta</taxon>
        <taxon>Magnoliopsida</taxon>
        <taxon>eudicotyledons</taxon>
        <taxon>Gunneridae</taxon>
        <taxon>Pentapetalae</taxon>
        <taxon>asterids</taxon>
        <taxon>campanulids</taxon>
        <taxon>Asterales</taxon>
        <taxon>Asteraceae</taxon>
        <taxon>Asteroideae</taxon>
        <taxon>Anthemideae</taxon>
        <taxon>Anthemidinae</taxon>
        <taxon>Tanacetum</taxon>
    </lineage>
</organism>
<feature type="compositionally biased region" description="Acidic residues" evidence="1">
    <location>
        <begin position="514"/>
        <end position="525"/>
    </location>
</feature>
<reference evidence="2" key="2">
    <citation type="submission" date="2022-01" db="EMBL/GenBank/DDBJ databases">
        <authorList>
            <person name="Yamashiro T."/>
            <person name="Shiraishi A."/>
            <person name="Satake H."/>
            <person name="Nakayama K."/>
        </authorList>
    </citation>
    <scope>NUCLEOTIDE SEQUENCE</scope>
</reference>
<feature type="region of interest" description="Disordered" evidence="1">
    <location>
        <begin position="466"/>
        <end position="491"/>
    </location>
</feature>
<evidence type="ECO:0000313" key="3">
    <source>
        <dbReference type="Proteomes" id="UP001151760"/>
    </source>
</evidence>
<keyword evidence="3" id="KW-1185">Reference proteome</keyword>
<sequence length="697" mass="78213">MASFDYRLNHLYAIKECSSCGALYNKSCGCSKGGLIDKFVRDPNKTPDSSQRPPILYLLNTSESSDDDTNVVNAPREPFVVKQDPGENSSQSPPQINHNCCYECGESLDGIFCQQCTCKSCGKGAHIGYNCPPKAPIISNPEPCNQTIDELLETLPSFDTTCYSEKENSLPYVSKPNFVDDSPNVFNPPPQPHIYSCEFCGNDARYGHYCTPQVPFIYPELCYNQGFNFSQDFHDFQQQYPCCEDCGGPHETFQCQSMNEDYYHEQNPCYDSNSFEEEEKRIEKRSGKDRYWKIHVCYDDDDDKESSIPLKDIISELPPCVAITSALSTEKPVDSLIMEDEHLDTIPETESDEFIKSSVENLFPTPSEPEDFSDIESECDVLVCDNLTNFSNPLFDANDDDASSDEEEFKISSNPLFDLDEIDSLLDEFADELTRLQSIPPGIDNINLDPESDIFFLESLLYDNSSPRPPEEFNSENPTESFSPSPIPVEDSDSLMEEIDIFLDGDDSIPPGIENDDFDSEDDDNSTSRPEFESFHVDYPDSGDSTIDVVEDIPVDVPNILPTHPAVQLDFDFISSNDLGSVLDVSSPSGDSNKIYDPRICIEVESTRFLSTLSHVINTLLQFSSENEDKVFNHDVLTSKEKSPPSSSHRGLKVSKLFHQKKPDVDSWRQHSKFGCSSSIFLSPLTKLKYGGLGQAK</sequence>
<feature type="compositionally biased region" description="Polar residues" evidence="1">
    <location>
        <begin position="475"/>
        <end position="484"/>
    </location>
</feature>
<feature type="region of interest" description="Disordered" evidence="1">
    <location>
        <begin position="504"/>
        <end position="543"/>
    </location>
</feature>
<dbReference type="EMBL" id="BQNB010018080">
    <property type="protein sequence ID" value="GJT70468.1"/>
    <property type="molecule type" value="Genomic_DNA"/>
</dbReference>
<proteinExistence type="predicted"/>
<feature type="compositionally biased region" description="Basic and acidic residues" evidence="1">
    <location>
        <begin position="530"/>
        <end position="539"/>
    </location>
</feature>
<comment type="caution">
    <text evidence="2">The sequence shown here is derived from an EMBL/GenBank/DDBJ whole genome shotgun (WGS) entry which is preliminary data.</text>
</comment>
<accession>A0ABQ5G4B6</accession>
<name>A0ABQ5G4B6_9ASTR</name>
<gene>
    <name evidence="2" type="ORF">Tco_1029754</name>
</gene>
<evidence type="ECO:0000313" key="2">
    <source>
        <dbReference type="EMBL" id="GJT70468.1"/>
    </source>
</evidence>
<dbReference type="Proteomes" id="UP001151760">
    <property type="component" value="Unassembled WGS sequence"/>
</dbReference>
<reference evidence="2" key="1">
    <citation type="journal article" date="2022" name="Int. J. Mol. Sci.">
        <title>Draft Genome of Tanacetum Coccineum: Genomic Comparison of Closely Related Tanacetum-Family Plants.</title>
        <authorList>
            <person name="Yamashiro T."/>
            <person name="Shiraishi A."/>
            <person name="Nakayama K."/>
            <person name="Satake H."/>
        </authorList>
    </citation>
    <scope>NUCLEOTIDE SEQUENCE</scope>
</reference>
<protein>
    <recommendedName>
        <fullName evidence="4">CCHC-type domain-containing protein</fullName>
    </recommendedName>
</protein>
<evidence type="ECO:0008006" key="4">
    <source>
        <dbReference type="Google" id="ProtNLM"/>
    </source>
</evidence>
<evidence type="ECO:0000256" key="1">
    <source>
        <dbReference type="SAM" id="MobiDB-lite"/>
    </source>
</evidence>